<comment type="similarity">
    <text evidence="1">Belongs to the Cdt1 family.</text>
</comment>
<feature type="compositionally biased region" description="Basic and acidic residues" evidence="3">
    <location>
        <begin position="71"/>
        <end position="87"/>
    </location>
</feature>
<evidence type="ECO:0000313" key="5">
    <source>
        <dbReference type="EMBL" id="EEQ30607.1"/>
    </source>
</evidence>
<reference evidence="6" key="1">
    <citation type="journal article" date="2012" name="MBio">
        <title>Comparative genome analysis of Trichophyton rubrum and related dermatophytes reveals candidate genes involved in infection.</title>
        <authorList>
            <person name="Martinez D.A."/>
            <person name="Oliver B.G."/>
            <person name="Graeser Y."/>
            <person name="Goldberg J.M."/>
            <person name="Li W."/>
            <person name="Martinez-Rossi N.M."/>
            <person name="Monod M."/>
            <person name="Shelest E."/>
            <person name="Barton R.C."/>
            <person name="Birch E."/>
            <person name="Brakhage A.A."/>
            <person name="Chen Z."/>
            <person name="Gurr S.J."/>
            <person name="Heiman D."/>
            <person name="Heitman J."/>
            <person name="Kosti I."/>
            <person name="Rossi A."/>
            <person name="Saif S."/>
            <person name="Samalova M."/>
            <person name="Saunders C.W."/>
            <person name="Shea T."/>
            <person name="Summerbell R.C."/>
            <person name="Xu J."/>
            <person name="Young S."/>
            <person name="Zeng Q."/>
            <person name="Birren B.W."/>
            <person name="Cuomo C.A."/>
            <person name="White T.C."/>
        </authorList>
    </citation>
    <scope>NUCLEOTIDE SEQUENCE [LARGE SCALE GENOMIC DNA]</scope>
    <source>
        <strain evidence="6">ATCC MYA-4605 / CBS 113480</strain>
    </source>
</reference>
<keyword evidence="2" id="KW-0131">Cell cycle</keyword>
<dbReference type="InterPro" id="IPR038090">
    <property type="entry name" value="Cdt1_C_WH_dom_sf"/>
</dbReference>
<dbReference type="AlphaFoldDB" id="C5FLN5"/>
<proteinExistence type="inferred from homology"/>
<dbReference type="InterPro" id="IPR032054">
    <property type="entry name" value="Cdt1_C"/>
</dbReference>
<dbReference type="Proteomes" id="UP000002035">
    <property type="component" value="Unassembled WGS sequence"/>
</dbReference>
<keyword evidence="6" id="KW-1185">Reference proteome</keyword>
<gene>
    <name evidence="5" type="ORF">MCYG_03426</name>
</gene>
<dbReference type="OrthoDB" id="341730at2759"/>
<feature type="compositionally biased region" description="Low complexity" evidence="3">
    <location>
        <begin position="1"/>
        <end position="17"/>
    </location>
</feature>
<evidence type="ECO:0000259" key="4">
    <source>
        <dbReference type="Pfam" id="PF16679"/>
    </source>
</evidence>
<feature type="region of interest" description="Disordered" evidence="3">
    <location>
        <begin position="1"/>
        <end position="23"/>
    </location>
</feature>
<feature type="domain" description="DNA replication factor Cdt1 C-terminal" evidence="4">
    <location>
        <begin position="323"/>
        <end position="429"/>
    </location>
</feature>
<dbReference type="RefSeq" id="XP_002847920.1">
    <property type="nucleotide sequence ID" value="XM_002847874.1"/>
</dbReference>
<evidence type="ECO:0000256" key="1">
    <source>
        <dbReference type="ARBA" id="ARBA00008356"/>
    </source>
</evidence>
<dbReference type="HOGENOM" id="CLU_031309_3_0_1"/>
<name>C5FLN5_ARTOC</name>
<dbReference type="STRING" id="554155.C5FLN5"/>
<dbReference type="GeneID" id="9222639"/>
<dbReference type="EMBL" id="DS995703">
    <property type="protein sequence ID" value="EEQ30607.1"/>
    <property type="molecule type" value="Genomic_DNA"/>
</dbReference>
<evidence type="ECO:0000256" key="2">
    <source>
        <dbReference type="ARBA" id="ARBA00023306"/>
    </source>
</evidence>
<dbReference type="VEuPathDB" id="FungiDB:MCYG_03426"/>
<accession>C5FLN5</accession>
<organism evidence="5 6">
    <name type="scientific">Arthroderma otae (strain ATCC MYA-4605 / CBS 113480)</name>
    <name type="common">Microsporum canis</name>
    <dbReference type="NCBI Taxonomy" id="554155"/>
    <lineage>
        <taxon>Eukaryota</taxon>
        <taxon>Fungi</taxon>
        <taxon>Dikarya</taxon>
        <taxon>Ascomycota</taxon>
        <taxon>Pezizomycotina</taxon>
        <taxon>Eurotiomycetes</taxon>
        <taxon>Eurotiomycetidae</taxon>
        <taxon>Onygenales</taxon>
        <taxon>Arthrodermataceae</taxon>
        <taxon>Microsporum</taxon>
    </lineage>
</organism>
<dbReference type="eggNOG" id="ENOG502S8WG">
    <property type="taxonomic scope" value="Eukaryota"/>
</dbReference>
<evidence type="ECO:0000313" key="6">
    <source>
        <dbReference type="Proteomes" id="UP000002035"/>
    </source>
</evidence>
<dbReference type="Pfam" id="PF16679">
    <property type="entry name" value="CDT1_C"/>
    <property type="match status" value="1"/>
</dbReference>
<dbReference type="OMA" id="WGKRQVT"/>
<feature type="region of interest" description="Disordered" evidence="3">
    <location>
        <begin position="47"/>
        <end position="116"/>
    </location>
</feature>
<dbReference type="Pfam" id="PF26121">
    <property type="entry name" value="HTH_CDT1"/>
    <property type="match status" value="1"/>
</dbReference>
<evidence type="ECO:0000256" key="3">
    <source>
        <dbReference type="SAM" id="MobiDB-lite"/>
    </source>
</evidence>
<protein>
    <submittedName>
        <fullName evidence="5">DNA mismatch repair protein msh-2</fullName>
    </submittedName>
</protein>
<dbReference type="Gene3D" id="1.10.10.1420">
    <property type="entry name" value="DNA replication factor Cdt1, C-terminal WH domain"/>
    <property type="match status" value="1"/>
</dbReference>
<sequence>MAIKTRTATATRSTTARLPTKQPGITAFTRVGKAGAQVASTKDTIFRKRKLEESTQGDSEPVLQICPFDETPTKRSKTEKQTRKHENPAIFLAEDTSEPSVGTPSTPPNHGEPSSKQPIEFLDLVDLNSAFLSALSLHFAHNGPTAPANLREILSSTERIWNKRKVAVQDIQRVLYIQGLCPSSVSSNPGLTSQNEFKLTSYGTNTFLERSERPASSKSSNTLPLNDLALKAEFLANLEYYWEENIKEDNNRASSQDILRNIPLATIYPSKGPVKPLDKGGQRTIDQLFGALKSKPMLTREPYTKKPGPMKDSVTTSNRRNGLLERMKMKALHQSKLSPPPSKEIVLKQTAVGRISEVINVLLLLSPLGSKIDDTMGTSPSRKSYTMDLIIQRIEDSMRTPASKQEIEACIDILSQSTVAKDWVTIVKTNQVKSVVLRSDRRPSPAKIIHESMNLKF</sequence>